<organism evidence="2 3">
    <name type="scientific">Arenicella chitinivorans</name>
    <dbReference type="NCBI Taxonomy" id="1329800"/>
    <lineage>
        <taxon>Bacteria</taxon>
        <taxon>Pseudomonadati</taxon>
        <taxon>Pseudomonadota</taxon>
        <taxon>Gammaproteobacteria</taxon>
        <taxon>Arenicellales</taxon>
        <taxon>Arenicellaceae</taxon>
        <taxon>Arenicella</taxon>
    </lineage>
</organism>
<dbReference type="AlphaFoldDB" id="A0A918S409"/>
<accession>A0A918S409</accession>
<gene>
    <name evidence="2" type="ORF">GCM10008090_34710</name>
</gene>
<dbReference type="RefSeq" id="WP_189402983.1">
    <property type="nucleotide sequence ID" value="NZ_BMXA01000010.1"/>
</dbReference>
<keyword evidence="3" id="KW-1185">Reference proteome</keyword>
<keyword evidence="1" id="KW-0812">Transmembrane</keyword>
<feature type="transmembrane region" description="Helical" evidence="1">
    <location>
        <begin position="12"/>
        <end position="31"/>
    </location>
</feature>
<reference evidence="2" key="1">
    <citation type="journal article" date="2014" name="Int. J. Syst. Evol. Microbiol.">
        <title>Complete genome sequence of Corynebacterium casei LMG S-19264T (=DSM 44701T), isolated from a smear-ripened cheese.</title>
        <authorList>
            <consortium name="US DOE Joint Genome Institute (JGI-PGF)"/>
            <person name="Walter F."/>
            <person name="Albersmeier A."/>
            <person name="Kalinowski J."/>
            <person name="Ruckert C."/>
        </authorList>
    </citation>
    <scope>NUCLEOTIDE SEQUENCE</scope>
    <source>
        <strain evidence="2">KCTC 12711</strain>
    </source>
</reference>
<evidence type="ECO:0000313" key="3">
    <source>
        <dbReference type="Proteomes" id="UP000614811"/>
    </source>
</evidence>
<dbReference type="Proteomes" id="UP000614811">
    <property type="component" value="Unassembled WGS sequence"/>
</dbReference>
<keyword evidence="1" id="KW-1133">Transmembrane helix</keyword>
<sequence length="141" mass="15916">MNIPSFPTDNLYKFLAISGTLIVISILAFGYQTLYELETKMAVNKGDIAIIDQTIERIKNKEKVSDEELEKIYSLSLDSLRISTINNELALVNQKFFARTTGGMILGLILMLVGFSLWYSRVQVYQDIVLAKKISSKPDDT</sequence>
<dbReference type="EMBL" id="BMXA01000010">
    <property type="protein sequence ID" value="GHA21849.1"/>
    <property type="molecule type" value="Genomic_DNA"/>
</dbReference>
<protein>
    <submittedName>
        <fullName evidence="2">Uncharacterized protein</fullName>
    </submittedName>
</protein>
<evidence type="ECO:0000313" key="2">
    <source>
        <dbReference type="EMBL" id="GHA21849.1"/>
    </source>
</evidence>
<proteinExistence type="predicted"/>
<keyword evidence="1" id="KW-0472">Membrane</keyword>
<comment type="caution">
    <text evidence="2">The sequence shown here is derived from an EMBL/GenBank/DDBJ whole genome shotgun (WGS) entry which is preliminary data.</text>
</comment>
<evidence type="ECO:0000256" key="1">
    <source>
        <dbReference type="SAM" id="Phobius"/>
    </source>
</evidence>
<name>A0A918S409_9GAMM</name>
<feature type="transmembrane region" description="Helical" evidence="1">
    <location>
        <begin position="96"/>
        <end position="119"/>
    </location>
</feature>
<reference evidence="2" key="2">
    <citation type="submission" date="2020-09" db="EMBL/GenBank/DDBJ databases">
        <authorList>
            <person name="Sun Q."/>
            <person name="Kim S."/>
        </authorList>
    </citation>
    <scope>NUCLEOTIDE SEQUENCE</scope>
    <source>
        <strain evidence="2">KCTC 12711</strain>
    </source>
</reference>